<reference evidence="1" key="1">
    <citation type="journal article" date="2020" name="Nature">
        <title>Giant virus diversity and host interactions through global metagenomics.</title>
        <authorList>
            <person name="Schulz F."/>
            <person name="Roux S."/>
            <person name="Paez-Espino D."/>
            <person name="Jungbluth S."/>
            <person name="Walsh D.A."/>
            <person name="Denef V.J."/>
            <person name="McMahon K.D."/>
            <person name="Konstantinidis K.T."/>
            <person name="Eloe-Fadrosh E.A."/>
            <person name="Kyrpides N.C."/>
            <person name="Woyke T."/>
        </authorList>
    </citation>
    <scope>NUCLEOTIDE SEQUENCE</scope>
    <source>
        <strain evidence="1">GVMAG-M-3300020182-33</strain>
    </source>
</reference>
<sequence>MRSGHVCIIQDCPERKSRDDSEADSDYNALSPDQLVQIPLAWPLFCFSAWKTRINTNPLRTHRGDPKS</sequence>
<evidence type="ECO:0000313" key="1">
    <source>
        <dbReference type="EMBL" id="QHS97896.1"/>
    </source>
</evidence>
<accession>A0A6C0C0F1</accession>
<organism evidence="1">
    <name type="scientific">viral metagenome</name>
    <dbReference type="NCBI Taxonomy" id="1070528"/>
    <lineage>
        <taxon>unclassified sequences</taxon>
        <taxon>metagenomes</taxon>
        <taxon>organismal metagenomes</taxon>
    </lineage>
</organism>
<proteinExistence type="predicted"/>
<dbReference type="AlphaFoldDB" id="A0A6C0C0F1"/>
<protein>
    <submittedName>
        <fullName evidence="1">Uncharacterized protein</fullName>
    </submittedName>
</protein>
<name>A0A6C0C0F1_9ZZZZ</name>
<dbReference type="EMBL" id="MN739307">
    <property type="protein sequence ID" value="QHS97896.1"/>
    <property type="molecule type" value="Genomic_DNA"/>
</dbReference>